<keyword evidence="4" id="KW-1185">Reference proteome</keyword>
<dbReference type="EMBL" id="AGBW02014759">
    <property type="protein sequence ID" value="OWR41092.1"/>
    <property type="molecule type" value="Genomic_DNA"/>
</dbReference>
<sequence length="160" mass="18024">MKRYILHTLSEQNRLLVLFEEIQFVSESRSPNPYSGLLKKLEVNNQSFSYFDITQLGAKYDRLPFSVRVLLESCVRNCDNFQVLEKDVNNVLDWEKNQAVEGGVEIAFKPARVILQSVEDSSEGLNQERQETPTSDLGALPDLSPWAIAPSRPPPNAGTA</sequence>
<evidence type="ECO:0000256" key="2">
    <source>
        <dbReference type="SAM" id="MobiDB-lite"/>
    </source>
</evidence>
<organism evidence="3 4">
    <name type="scientific">Danaus plexippus plexippus</name>
    <dbReference type="NCBI Taxonomy" id="278856"/>
    <lineage>
        <taxon>Eukaryota</taxon>
        <taxon>Metazoa</taxon>
        <taxon>Ecdysozoa</taxon>
        <taxon>Arthropoda</taxon>
        <taxon>Hexapoda</taxon>
        <taxon>Insecta</taxon>
        <taxon>Pterygota</taxon>
        <taxon>Neoptera</taxon>
        <taxon>Endopterygota</taxon>
        <taxon>Lepidoptera</taxon>
        <taxon>Glossata</taxon>
        <taxon>Ditrysia</taxon>
        <taxon>Papilionoidea</taxon>
        <taxon>Nymphalidae</taxon>
        <taxon>Danainae</taxon>
        <taxon>Danaini</taxon>
        <taxon>Danaina</taxon>
        <taxon>Danaus</taxon>
        <taxon>Danaus</taxon>
    </lineage>
</organism>
<dbReference type="AlphaFoldDB" id="A0A212EHY3"/>
<proteinExistence type="predicted"/>
<dbReference type="eggNOG" id="KOG0452">
    <property type="taxonomic scope" value="Eukaryota"/>
</dbReference>
<dbReference type="InterPro" id="IPR006249">
    <property type="entry name" value="Aconitase/IRP2"/>
</dbReference>
<dbReference type="InterPro" id="IPR036008">
    <property type="entry name" value="Aconitase_4Fe-4S_dom"/>
</dbReference>
<comment type="caution">
    <text evidence="3">The sequence shown here is derived from an EMBL/GenBank/DDBJ whole genome shotgun (WGS) entry which is preliminary data.</text>
</comment>
<gene>
    <name evidence="3" type="ORF">KGM_212961</name>
</gene>
<feature type="compositionally biased region" description="Pro residues" evidence="2">
    <location>
        <begin position="151"/>
        <end position="160"/>
    </location>
</feature>
<accession>A0A212EHY3</accession>
<reference evidence="3 4" key="1">
    <citation type="journal article" date="2011" name="Cell">
        <title>The monarch butterfly genome yields insights into long-distance migration.</title>
        <authorList>
            <person name="Zhan S."/>
            <person name="Merlin C."/>
            <person name="Boore J.L."/>
            <person name="Reppert S.M."/>
        </authorList>
    </citation>
    <scope>NUCLEOTIDE SEQUENCE [LARGE SCALE GENOMIC DNA]</scope>
    <source>
        <strain evidence="3">F-2</strain>
    </source>
</reference>
<dbReference type="InParanoid" id="A0A212EHY3"/>
<dbReference type="PANTHER" id="PTHR11670">
    <property type="entry name" value="ACONITASE/IRON-RESPONSIVE ELEMENT FAMILY MEMBER"/>
    <property type="match status" value="1"/>
</dbReference>
<dbReference type="InterPro" id="IPR015931">
    <property type="entry name" value="Acnase/IPM_dHydase_lsu_aba_1/3"/>
</dbReference>
<dbReference type="STRING" id="278856.A0A212EHY3"/>
<evidence type="ECO:0000313" key="4">
    <source>
        <dbReference type="Proteomes" id="UP000007151"/>
    </source>
</evidence>
<dbReference type="KEGG" id="dpl:KGM_212961"/>
<protein>
    <submittedName>
        <fullName evidence="3">Iron regulatory protein 1</fullName>
    </submittedName>
</protein>
<keyword evidence="1" id="KW-0408">Iron</keyword>
<name>A0A212EHY3_DANPL</name>
<evidence type="ECO:0000313" key="3">
    <source>
        <dbReference type="EMBL" id="OWR41092.1"/>
    </source>
</evidence>
<dbReference type="Gene3D" id="3.30.499.10">
    <property type="entry name" value="Aconitase, domain 3"/>
    <property type="match status" value="1"/>
</dbReference>
<dbReference type="Proteomes" id="UP000007151">
    <property type="component" value="Unassembled WGS sequence"/>
</dbReference>
<evidence type="ECO:0000256" key="1">
    <source>
        <dbReference type="ARBA" id="ARBA00023004"/>
    </source>
</evidence>
<dbReference type="SUPFAM" id="SSF53732">
    <property type="entry name" value="Aconitase iron-sulfur domain"/>
    <property type="match status" value="1"/>
</dbReference>
<feature type="region of interest" description="Disordered" evidence="2">
    <location>
        <begin position="120"/>
        <end position="160"/>
    </location>
</feature>